<dbReference type="EMBL" id="JYDS01000238">
    <property type="protein sequence ID" value="KRZ20493.1"/>
    <property type="molecule type" value="Genomic_DNA"/>
</dbReference>
<organism evidence="2 4">
    <name type="scientific">Trichinella pseudospiralis</name>
    <name type="common">Parasitic roundworm</name>
    <dbReference type="NCBI Taxonomy" id="6337"/>
    <lineage>
        <taxon>Eukaryota</taxon>
        <taxon>Metazoa</taxon>
        <taxon>Ecdysozoa</taxon>
        <taxon>Nematoda</taxon>
        <taxon>Enoplea</taxon>
        <taxon>Dorylaimia</taxon>
        <taxon>Trichinellida</taxon>
        <taxon>Trichinellidae</taxon>
        <taxon>Trichinella</taxon>
    </lineage>
</organism>
<protein>
    <submittedName>
        <fullName evidence="2">Uncharacterized protein</fullName>
    </submittedName>
</protein>
<evidence type="ECO:0000313" key="2">
    <source>
        <dbReference type="EMBL" id="KRZ35876.1"/>
    </source>
</evidence>
<gene>
    <name evidence="1" type="ORF">T4B_699</name>
    <name evidence="2" type="ORF">T4C_1716</name>
</gene>
<dbReference type="AlphaFoldDB" id="A0A0V1JLS8"/>
<dbReference type="Proteomes" id="UP000054805">
    <property type="component" value="Unassembled WGS sequence"/>
</dbReference>
<accession>A0A0V1JLS8</accession>
<sequence>MYFGKIDGFTGLFIPLQCEPIASKDPTSVVNNTKPEISERSRFLHESRNNYQIENCTVTYRPNRNHVKSSVAKMHSMAKKKKMLGEAKALSVYEKTATRCDSCQSLEKNED</sequence>
<proteinExistence type="predicted"/>
<reference evidence="3 4" key="1">
    <citation type="submission" date="2015-01" db="EMBL/GenBank/DDBJ databases">
        <title>Evolution of Trichinella species and genotypes.</title>
        <authorList>
            <person name="Korhonen P.K."/>
            <person name="Edoardo P."/>
            <person name="Giuseppe L.R."/>
            <person name="Gasser R.B."/>
        </authorList>
    </citation>
    <scope>NUCLEOTIDE SEQUENCE [LARGE SCALE GENOMIC DNA]</scope>
    <source>
        <strain evidence="2">ISS176</strain>
        <strain evidence="1">ISS588</strain>
    </source>
</reference>
<evidence type="ECO:0000313" key="4">
    <source>
        <dbReference type="Proteomes" id="UP000054826"/>
    </source>
</evidence>
<name>A0A0V1JLS8_TRIPS</name>
<evidence type="ECO:0000313" key="1">
    <source>
        <dbReference type="EMBL" id="KRZ20493.1"/>
    </source>
</evidence>
<evidence type="ECO:0000313" key="3">
    <source>
        <dbReference type="Proteomes" id="UP000054805"/>
    </source>
</evidence>
<dbReference type="Proteomes" id="UP000054826">
    <property type="component" value="Unassembled WGS sequence"/>
</dbReference>
<dbReference type="EMBL" id="JYDV01000082">
    <property type="protein sequence ID" value="KRZ35876.1"/>
    <property type="molecule type" value="Genomic_DNA"/>
</dbReference>
<comment type="caution">
    <text evidence="2">The sequence shown here is derived from an EMBL/GenBank/DDBJ whole genome shotgun (WGS) entry which is preliminary data.</text>
</comment>
<keyword evidence="3" id="KW-1185">Reference proteome</keyword>